<dbReference type="AlphaFoldDB" id="A0A915B5P7"/>
<reference evidence="4" key="1">
    <citation type="submission" date="2022-11" db="UniProtKB">
        <authorList>
            <consortium name="WormBaseParasite"/>
        </authorList>
    </citation>
    <scope>IDENTIFICATION</scope>
</reference>
<accession>A0A915B5P7</accession>
<dbReference type="WBParaSite" id="PgR027_g103_t01">
    <property type="protein sequence ID" value="PgR027_g103_t01"/>
    <property type="gene ID" value="PgR027_g103"/>
</dbReference>
<keyword evidence="2" id="KW-0175">Coiled coil</keyword>
<dbReference type="Gene3D" id="6.10.140.1230">
    <property type="match status" value="1"/>
</dbReference>
<comment type="similarity">
    <text evidence="1">Belongs to the SNF7 family.</text>
</comment>
<evidence type="ECO:0000313" key="3">
    <source>
        <dbReference type="Proteomes" id="UP000887569"/>
    </source>
</evidence>
<protein>
    <submittedName>
        <fullName evidence="4">SNF7 family protein</fullName>
    </submittedName>
</protein>
<sequence>MSWFKKTDPKEEMRANQRVLRRTNRELESDRRALERKEKELEVEIKKLAKCGQRDACAVLAKELLQLRKQKAKSINMSAKMNAIGAQNRHMYSVGKMAHAVGNTTEAMKIMEKQMPVDKLARNMRDFTAAQERLGVADEMVSETLDAMLDESGDEEEQNAIVNQVLDEIGIDLNAQLSKVPKAPAEVTAVSEPGKQLTDSDLEKMLANLRS</sequence>
<evidence type="ECO:0000313" key="4">
    <source>
        <dbReference type="WBParaSite" id="PgR027_g103_t01"/>
    </source>
</evidence>
<name>A0A915B5P7_PARUN</name>
<dbReference type="Proteomes" id="UP000887569">
    <property type="component" value="Unplaced"/>
</dbReference>
<dbReference type="InterPro" id="IPR005024">
    <property type="entry name" value="Snf7_fam"/>
</dbReference>
<feature type="coiled-coil region" evidence="2">
    <location>
        <begin position="10"/>
        <end position="51"/>
    </location>
</feature>
<proteinExistence type="inferred from homology"/>
<evidence type="ECO:0000256" key="1">
    <source>
        <dbReference type="ARBA" id="ARBA00006190"/>
    </source>
</evidence>
<evidence type="ECO:0000256" key="2">
    <source>
        <dbReference type="SAM" id="Coils"/>
    </source>
</evidence>
<dbReference type="GO" id="GO:0007034">
    <property type="term" value="P:vacuolar transport"/>
    <property type="evidence" value="ECO:0007669"/>
    <property type="project" value="InterPro"/>
</dbReference>
<dbReference type="PANTHER" id="PTHR10476">
    <property type="entry name" value="CHARGED MULTIVESICULAR BODY PROTEIN"/>
    <property type="match status" value="1"/>
</dbReference>
<keyword evidence="3" id="KW-1185">Reference proteome</keyword>
<organism evidence="3 4">
    <name type="scientific">Parascaris univalens</name>
    <name type="common">Nematode worm</name>
    <dbReference type="NCBI Taxonomy" id="6257"/>
    <lineage>
        <taxon>Eukaryota</taxon>
        <taxon>Metazoa</taxon>
        <taxon>Ecdysozoa</taxon>
        <taxon>Nematoda</taxon>
        <taxon>Chromadorea</taxon>
        <taxon>Rhabditida</taxon>
        <taxon>Spirurina</taxon>
        <taxon>Ascaridomorpha</taxon>
        <taxon>Ascaridoidea</taxon>
        <taxon>Ascarididae</taxon>
        <taxon>Parascaris</taxon>
    </lineage>
</organism>
<dbReference type="Pfam" id="PF03357">
    <property type="entry name" value="Snf7"/>
    <property type="match status" value="1"/>
</dbReference>